<feature type="transmembrane region" description="Helical" evidence="5">
    <location>
        <begin position="340"/>
        <end position="359"/>
    </location>
</feature>
<keyword evidence="7" id="KW-1185">Reference proteome</keyword>
<sequence>MLARAWASQTLATLWVALVSMLLVFVLGRWLGPAGFGQYNYVLTVATLVAILQDGGFKTLLQRESASSGLGIDGERLLGFALGHLLWVTLAALLLVTVLGRPDSVAIAWAILALGLLAVANYLSACWRGQGHFGRDALWQVGLRSLTALTLLLALWLWQAGTEAAFAGWALGVALALLLVGFRARPQWRPPAAVYRAAGAFLLIDLATAVYFRIDIVLLRHCGIPDADIGRYAAAYRLFEGGVLLLAPAATVFFRELRLRWQDPLALRPVLRRALVGVTLVALLGAMLGFWLAPWVLRLAYGPGYEAAAPLLGWLLLAFLLVAPNYVLTQAAVALNRERLYALAVCVAAVVNIGLNLWLLPQVGVVGAAWASIGTELCLLLFLAWGVRSWL</sequence>
<protein>
    <submittedName>
        <fullName evidence="6">Oligosaccharide flippase family protein</fullName>
    </submittedName>
</protein>
<dbReference type="PANTHER" id="PTHR43424">
    <property type="entry name" value="LOCUS PUTATIVE PROTEIN 1-RELATED"/>
    <property type="match status" value="1"/>
</dbReference>
<comment type="subcellular location">
    <subcellularLocation>
        <location evidence="1">Membrane</location>
        <topology evidence="1">Multi-pass membrane protein</topology>
    </subcellularLocation>
</comment>
<feature type="transmembrane region" description="Helical" evidence="5">
    <location>
        <begin position="234"/>
        <end position="254"/>
    </location>
</feature>
<feature type="transmembrane region" description="Helical" evidence="5">
    <location>
        <begin position="274"/>
        <end position="296"/>
    </location>
</feature>
<evidence type="ECO:0000256" key="4">
    <source>
        <dbReference type="ARBA" id="ARBA00023136"/>
    </source>
</evidence>
<dbReference type="Proteomes" id="UP001595791">
    <property type="component" value="Unassembled WGS sequence"/>
</dbReference>
<feature type="transmembrane region" description="Helical" evidence="5">
    <location>
        <begin position="137"/>
        <end position="158"/>
    </location>
</feature>
<dbReference type="EMBL" id="JBHSBU010000002">
    <property type="protein sequence ID" value="MFC4161766.1"/>
    <property type="molecule type" value="Genomic_DNA"/>
</dbReference>
<evidence type="ECO:0000256" key="3">
    <source>
        <dbReference type="ARBA" id="ARBA00022989"/>
    </source>
</evidence>
<dbReference type="InterPro" id="IPR052556">
    <property type="entry name" value="PolySynth_Transporter"/>
</dbReference>
<organism evidence="6 7">
    <name type="scientific">Chitinimonas lacunae</name>
    <dbReference type="NCBI Taxonomy" id="1963018"/>
    <lineage>
        <taxon>Bacteria</taxon>
        <taxon>Pseudomonadati</taxon>
        <taxon>Pseudomonadota</taxon>
        <taxon>Betaproteobacteria</taxon>
        <taxon>Neisseriales</taxon>
        <taxon>Chitinibacteraceae</taxon>
        <taxon>Chitinimonas</taxon>
    </lineage>
</organism>
<dbReference type="PANTHER" id="PTHR43424:SF1">
    <property type="entry name" value="LOCUS PUTATIVE PROTEIN 1-RELATED"/>
    <property type="match status" value="1"/>
</dbReference>
<keyword evidence="3 5" id="KW-1133">Transmembrane helix</keyword>
<feature type="transmembrane region" description="Helical" evidence="5">
    <location>
        <begin position="194"/>
        <end position="214"/>
    </location>
</feature>
<feature type="transmembrane region" description="Helical" evidence="5">
    <location>
        <begin position="106"/>
        <end position="125"/>
    </location>
</feature>
<evidence type="ECO:0000256" key="2">
    <source>
        <dbReference type="ARBA" id="ARBA00022692"/>
    </source>
</evidence>
<evidence type="ECO:0000313" key="6">
    <source>
        <dbReference type="EMBL" id="MFC4161766.1"/>
    </source>
</evidence>
<comment type="caution">
    <text evidence="6">The sequence shown here is derived from an EMBL/GenBank/DDBJ whole genome shotgun (WGS) entry which is preliminary data.</text>
</comment>
<evidence type="ECO:0000256" key="1">
    <source>
        <dbReference type="ARBA" id="ARBA00004141"/>
    </source>
</evidence>
<feature type="transmembrane region" description="Helical" evidence="5">
    <location>
        <begin position="308"/>
        <end position="328"/>
    </location>
</feature>
<keyword evidence="2 5" id="KW-0812">Transmembrane</keyword>
<evidence type="ECO:0000313" key="7">
    <source>
        <dbReference type="Proteomes" id="UP001595791"/>
    </source>
</evidence>
<feature type="transmembrane region" description="Helical" evidence="5">
    <location>
        <begin position="77"/>
        <end position="100"/>
    </location>
</feature>
<proteinExistence type="predicted"/>
<feature type="transmembrane region" description="Helical" evidence="5">
    <location>
        <begin position="12"/>
        <end position="32"/>
    </location>
</feature>
<name>A0ABV8MWS8_9NEIS</name>
<dbReference type="InterPro" id="IPR002797">
    <property type="entry name" value="Polysacc_synth"/>
</dbReference>
<reference evidence="7" key="1">
    <citation type="journal article" date="2019" name="Int. J. Syst. Evol. Microbiol.">
        <title>The Global Catalogue of Microorganisms (GCM) 10K type strain sequencing project: providing services to taxonomists for standard genome sequencing and annotation.</title>
        <authorList>
            <consortium name="The Broad Institute Genomics Platform"/>
            <consortium name="The Broad Institute Genome Sequencing Center for Infectious Disease"/>
            <person name="Wu L."/>
            <person name="Ma J."/>
        </authorList>
    </citation>
    <scope>NUCLEOTIDE SEQUENCE [LARGE SCALE GENOMIC DNA]</scope>
    <source>
        <strain evidence="7">LMG 29894</strain>
    </source>
</reference>
<evidence type="ECO:0000256" key="5">
    <source>
        <dbReference type="SAM" id="Phobius"/>
    </source>
</evidence>
<gene>
    <name evidence="6" type="ORF">ACFOW7_20730</name>
</gene>
<feature type="transmembrane region" description="Helical" evidence="5">
    <location>
        <begin position="38"/>
        <end position="57"/>
    </location>
</feature>
<dbReference type="Pfam" id="PF01943">
    <property type="entry name" value="Polysacc_synt"/>
    <property type="match status" value="1"/>
</dbReference>
<feature type="transmembrane region" description="Helical" evidence="5">
    <location>
        <begin position="365"/>
        <end position="387"/>
    </location>
</feature>
<keyword evidence="4 5" id="KW-0472">Membrane</keyword>
<dbReference type="RefSeq" id="WP_378168258.1">
    <property type="nucleotide sequence ID" value="NZ_JBHSBU010000002.1"/>
</dbReference>
<accession>A0ABV8MWS8</accession>
<feature type="transmembrane region" description="Helical" evidence="5">
    <location>
        <begin position="164"/>
        <end position="182"/>
    </location>
</feature>